<organism evidence="1 2">
    <name type="scientific">Mucuna pruriens</name>
    <name type="common">Velvet bean</name>
    <name type="synonym">Dolichos pruriens</name>
    <dbReference type="NCBI Taxonomy" id="157652"/>
    <lineage>
        <taxon>Eukaryota</taxon>
        <taxon>Viridiplantae</taxon>
        <taxon>Streptophyta</taxon>
        <taxon>Embryophyta</taxon>
        <taxon>Tracheophyta</taxon>
        <taxon>Spermatophyta</taxon>
        <taxon>Magnoliopsida</taxon>
        <taxon>eudicotyledons</taxon>
        <taxon>Gunneridae</taxon>
        <taxon>Pentapetalae</taxon>
        <taxon>rosids</taxon>
        <taxon>fabids</taxon>
        <taxon>Fabales</taxon>
        <taxon>Fabaceae</taxon>
        <taxon>Papilionoideae</taxon>
        <taxon>50 kb inversion clade</taxon>
        <taxon>NPAAA clade</taxon>
        <taxon>indigoferoid/millettioid clade</taxon>
        <taxon>Phaseoleae</taxon>
        <taxon>Mucuna</taxon>
    </lineage>
</organism>
<feature type="non-terminal residue" evidence="1">
    <location>
        <position position="1"/>
    </location>
</feature>
<accession>A0A371HP55</accession>
<dbReference type="PANTHER" id="PTHR11439">
    <property type="entry name" value="GAG-POL-RELATED RETROTRANSPOSON"/>
    <property type="match status" value="1"/>
</dbReference>
<sequence>MFVQEFLYYIKQSRDKHDGRAQVLLSTSSSTRRQRYLDSLLISCPLYAYVQDCNHIQGNTFKSCQKNFRYLISTLDLNYARDKIERKSTIRGCHFIGPCLVSWASKKQNSIALSTTEVEYVSITGCFSQFLWVKYQLEEYSSFEHNIPIF</sequence>
<reference evidence="1" key="1">
    <citation type="submission" date="2018-05" db="EMBL/GenBank/DDBJ databases">
        <title>Draft genome of Mucuna pruriens seed.</title>
        <authorList>
            <person name="Nnadi N.E."/>
            <person name="Vos R."/>
            <person name="Hasami M.H."/>
            <person name="Devisetty U.K."/>
            <person name="Aguiy J.C."/>
        </authorList>
    </citation>
    <scope>NUCLEOTIDE SEQUENCE [LARGE SCALE GENOMIC DNA]</scope>
    <source>
        <strain evidence="1">JCA_2017</strain>
    </source>
</reference>
<protein>
    <recommendedName>
        <fullName evidence="3">Mitochondrial protein</fullName>
    </recommendedName>
</protein>
<evidence type="ECO:0008006" key="3">
    <source>
        <dbReference type="Google" id="ProtNLM"/>
    </source>
</evidence>
<dbReference type="EMBL" id="QJKJ01002051">
    <property type="protein sequence ID" value="RDY04588.1"/>
    <property type="molecule type" value="Genomic_DNA"/>
</dbReference>
<gene>
    <name evidence="1" type="ORF">CR513_11680</name>
</gene>
<evidence type="ECO:0000313" key="1">
    <source>
        <dbReference type="EMBL" id="RDY04588.1"/>
    </source>
</evidence>
<dbReference type="Proteomes" id="UP000257109">
    <property type="component" value="Unassembled WGS sequence"/>
</dbReference>
<dbReference type="AlphaFoldDB" id="A0A371HP55"/>
<dbReference type="PANTHER" id="PTHR11439:SF483">
    <property type="entry name" value="PEPTIDE SYNTHASE GLIP-LIKE, PUTATIVE (AFU_ORTHOLOGUE AFUA_3G12920)-RELATED"/>
    <property type="match status" value="1"/>
</dbReference>
<comment type="caution">
    <text evidence="1">The sequence shown here is derived from an EMBL/GenBank/DDBJ whole genome shotgun (WGS) entry which is preliminary data.</text>
</comment>
<dbReference type="CDD" id="cd09272">
    <property type="entry name" value="RNase_HI_RT_Ty1"/>
    <property type="match status" value="1"/>
</dbReference>
<evidence type="ECO:0000313" key="2">
    <source>
        <dbReference type="Proteomes" id="UP000257109"/>
    </source>
</evidence>
<keyword evidence="2" id="KW-1185">Reference proteome</keyword>
<dbReference type="OrthoDB" id="1726046at2759"/>
<proteinExistence type="predicted"/>
<name>A0A371HP55_MUCPR</name>